<dbReference type="RefSeq" id="WP_390293600.1">
    <property type="nucleotide sequence ID" value="NZ_JANHJR010000003.1"/>
</dbReference>
<reference evidence="2 3" key="1">
    <citation type="journal article" date="2019" name="Int. J. Syst. Evol. Microbiol.">
        <title>The Global Catalogue of Microorganisms (GCM) 10K type strain sequencing project: providing services to taxonomists for standard genome sequencing and annotation.</title>
        <authorList>
            <consortium name="The Broad Institute Genomics Platform"/>
            <consortium name="The Broad Institute Genome Sequencing Center for Infectious Disease"/>
            <person name="Wu L."/>
            <person name="Ma J."/>
        </authorList>
    </citation>
    <scope>NUCLEOTIDE SEQUENCE [LARGE SCALE GENOMIC DNA]</scope>
    <source>
        <strain evidence="2 3">CGMCC 1.10390</strain>
    </source>
</reference>
<evidence type="ECO:0000313" key="2">
    <source>
        <dbReference type="EMBL" id="MFD1647485.1"/>
    </source>
</evidence>
<organism evidence="2 3">
    <name type="scientific">Haloarchaeobius litoreus</name>
    <dbReference type="NCBI Taxonomy" id="755306"/>
    <lineage>
        <taxon>Archaea</taxon>
        <taxon>Methanobacteriati</taxon>
        <taxon>Methanobacteriota</taxon>
        <taxon>Stenosarchaea group</taxon>
        <taxon>Halobacteria</taxon>
        <taxon>Halobacteriales</taxon>
        <taxon>Halorubellaceae</taxon>
        <taxon>Haloarchaeobius</taxon>
    </lineage>
</organism>
<protein>
    <recommendedName>
        <fullName evidence="1">DUF7123 domain-containing protein</fullName>
    </recommendedName>
</protein>
<gene>
    <name evidence="2" type="ORF">ACFSBL_17485</name>
</gene>
<evidence type="ECO:0000313" key="3">
    <source>
        <dbReference type="Proteomes" id="UP001597034"/>
    </source>
</evidence>
<dbReference type="Proteomes" id="UP001597034">
    <property type="component" value="Unassembled WGS sequence"/>
</dbReference>
<comment type="caution">
    <text evidence="2">The sequence shown here is derived from an EMBL/GenBank/DDBJ whole genome shotgun (WGS) entry which is preliminary data.</text>
</comment>
<dbReference type="EMBL" id="JBHUDO010000003">
    <property type="protein sequence ID" value="MFD1647485.1"/>
    <property type="molecule type" value="Genomic_DNA"/>
</dbReference>
<feature type="domain" description="DUF7123" evidence="1">
    <location>
        <begin position="1"/>
        <end position="76"/>
    </location>
</feature>
<keyword evidence="3" id="KW-1185">Reference proteome</keyword>
<dbReference type="AlphaFoldDB" id="A0ABD6DNZ8"/>
<sequence length="77" mass="8724">MSTAATTDLSTKQHRILEYLREKGQTKTYFKSRLIGDDLDMTAKEVGTNMTAIQRGEFDVAVEKWGYSSSTTWKVTV</sequence>
<dbReference type="Pfam" id="PF23438">
    <property type="entry name" value="DUF7123"/>
    <property type="match status" value="1"/>
</dbReference>
<proteinExistence type="predicted"/>
<accession>A0ABD6DNZ8</accession>
<evidence type="ECO:0000259" key="1">
    <source>
        <dbReference type="Pfam" id="PF23438"/>
    </source>
</evidence>
<name>A0ABD6DNZ8_9EURY</name>
<dbReference type="InterPro" id="IPR055547">
    <property type="entry name" value="DUF7123"/>
</dbReference>